<organism evidence="5 7">
    <name type="scientific">Canis lupus familiaris</name>
    <name type="common">Dog</name>
    <name type="synonym">Canis familiaris</name>
    <dbReference type="NCBI Taxonomy" id="9615"/>
    <lineage>
        <taxon>Eukaryota</taxon>
        <taxon>Metazoa</taxon>
        <taxon>Chordata</taxon>
        <taxon>Craniata</taxon>
        <taxon>Vertebrata</taxon>
        <taxon>Euteleostomi</taxon>
        <taxon>Mammalia</taxon>
        <taxon>Eutheria</taxon>
        <taxon>Laurasiatheria</taxon>
        <taxon>Carnivora</taxon>
        <taxon>Caniformia</taxon>
        <taxon>Canidae</taxon>
        <taxon>Canis</taxon>
    </lineage>
</organism>
<feature type="compositionally biased region" description="Pro residues" evidence="2">
    <location>
        <begin position="321"/>
        <end position="352"/>
    </location>
</feature>
<feature type="region of interest" description="Disordered" evidence="2">
    <location>
        <begin position="866"/>
        <end position="886"/>
    </location>
</feature>
<feature type="compositionally biased region" description="Low complexity" evidence="2">
    <location>
        <begin position="267"/>
        <end position="279"/>
    </location>
</feature>
<dbReference type="PANTHER" id="PTHR47080:SF1">
    <property type="entry name" value="CHROMOSOME 16 OPEN READING FRAME 96"/>
    <property type="match status" value="1"/>
</dbReference>
<feature type="region of interest" description="Disordered" evidence="2">
    <location>
        <begin position="973"/>
        <end position="1006"/>
    </location>
</feature>
<evidence type="ECO:0000313" key="7">
    <source>
        <dbReference type="Proteomes" id="UP000694542"/>
    </source>
</evidence>
<evidence type="ECO:0000256" key="2">
    <source>
        <dbReference type="SAM" id="MobiDB-lite"/>
    </source>
</evidence>
<reference evidence="5" key="2">
    <citation type="submission" date="2018-10" db="EMBL/GenBank/DDBJ databases">
        <title>De novo assembly of a Great Dane genome.</title>
        <authorList>
            <person name="Kidd J.M."/>
            <person name="Pendleton A.L."/>
            <person name="Shen F."/>
            <person name="Emery S."/>
        </authorList>
    </citation>
    <scope>NUCLEOTIDE SEQUENCE [LARGE SCALE GENOMIC DNA]</scope>
    <source>
        <strain evidence="5">Great Dane</strain>
    </source>
</reference>
<evidence type="ECO:0000313" key="4">
    <source>
        <dbReference type="Ensembl" id="ENSCAFP00000044098.1"/>
    </source>
</evidence>
<evidence type="ECO:0000313" key="6">
    <source>
        <dbReference type="Proteomes" id="UP000002254"/>
    </source>
</evidence>
<evidence type="ECO:0000259" key="3">
    <source>
        <dbReference type="Pfam" id="PF16043"/>
    </source>
</evidence>
<dbReference type="Proteomes" id="UP000002254">
    <property type="component" value="Chromosome 6"/>
</dbReference>
<accession>A0A8C0SKF6</accession>
<dbReference type="Pfam" id="PF16043">
    <property type="entry name" value="DUF4795"/>
    <property type="match status" value="1"/>
</dbReference>
<dbReference type="InterPro" id="IPR032013">
    <property type="entry name" value="DUF4795"/>
</dbReference>
<dbReference type="PANTHER" id="PTHR47080">
    <property type="entry name" value="CHROMOSOME 16 OPEN READING FRAME 96"/>
    <property type="match status" value="1"/>
</dbReference>
<feature type="coiled-coil region" evidence="1">
    <location>
        <begin position="627"/>
        <end position="709"/>
    </location>
</feature>
<reference evidence="5" key="3">
    <citation type="submission" date="2025-05" db="UniProtKB">
        <authorList>
            <consortium name="Ensembl"/>
        </authorList>
    </citation>
    <scope>IDENTIFICATION</scope>
</reference>
<dbReference type="Ensembl" id="ENSCAFT00040025730.1">
    <property type="protein sequence ID" value="ENSCAFP00040022378.1"/>
    <property type="gene ID" value="ENSCAFG00040013930.1"/>
</dbReference>
<keyword evidence="1" id="KW-0175">Coiled coil</keyword>
<dbReference type="AlphaFoldDB" id="A0A8C0SKF6"/>
<feature type="coiled-coil region" evidence="1">
    <location>
        <begin position="181"/>
        <end position="208"/>
    </location>
</feature>
<proteinExistence type="predicted"/>
<dbReference type="Ensembl" id="ENSCAFT00000062290.2">
    <property type="protein sequence ID" value="ENSCAFP00000044098.1"/>
    <property type="gene ID" value="ENSCAFG00000032741.3"/>
</dbReference>
<reference evidence="4 6" key="1">
    <citation type="journal article" date="2005" name="Nature">
        <title>Genome sequence, comparative analysis and haplotype structure of the domestic dog.</title>
        <authorList>
            <consortium name="Broad Sequencing Platform"/>
            <person name="Lindblad-Toh K."/>
            <person name="Wade C.M."/>
            <person name="Mikkelsen T.S."/>
            <person name="Karlsson E.K."/>
            <person name="Jaffe D.B."/>
            <person name="Kamal M."/>
            <person name="Clamp M."/>
            <person name="Chang J.L."/>
            <person name="Kulbokas E.J. III"/>
            <person name="Zody M.C."/>
            <person name="Mauceli E."/>
            <person name="Xie X."/>
            <person name="Breen M."/>
            <person name="Wayne R.K."/>
            <person name="Ostrander E.A."/>
            <person name="Ponting C.P."/>
            <person name="Galibert F."/>
            <person name="Smith D.R."/>
            <person name="DeJong P.J."/>
            <person name="Kirkness E."/>
            <person name="Alvarez P."/>
            <person name="Biagi T."/>
            <person name="Brockman W."/>
            <person name="Butler J."/>
            <person name="Chin C.W."/>
            <person name="Cook A."/>
            <person name="Cuff J."/>
            <person name="Daly M.J."/>
            <person name="DeCaprio D."/>
            <person name="Gnerre S."/>
            <person name="Grabherr M."/>
            <person name="Kellis M."/>
            <person name="Kleber M."/>
            <person name="Bardeleben C."/>
            <person name="Goodstadt L."/>
            <person name="Heger A."/>
            <person name="Hitte C."/>
            <person name="Kim L."/>
            <person name="Koepfli K.P."/>
            <person name="Parker H.G."/>
            <person name="Pollinger J.P."/>
            <person name="Searle S.M."/>
            <person name="Sutter N.B."/>
            <person name="Thomas R."/>
            <person name="Webber C."/>
            <person name="Baldwin J."/>
            <person name="Abebe A."/>
            <person name="Abouelleil A."/>
            <person name="Aftuck L."/>
            <person name="Ait-Zahra M."/>
            <person name="Aldredge T."/>
            <person name="Allen N."/>
            <person name="An P."/>
            <person name="Anderson S."/>
            <person name="Antoine C."/>
            <person name="Arachchi H."/>
            <person name="Aslam A."/>
            <person name="Ayotte L."/>
            <person name="Bachantsang P."/>
            <person name="Barry A."/>
            <person name="Bayul T."/>
            <person name="Benamara M."/>
            <person name="Berlin A."/>
            <person name="Bessette D."/>
            <person name="Blitshteyn B."/>
            <person name="Bloom T."/>
            <person name="Blye J."/>
            <person name="Boguslavskiy L."/>
            <person name="Bonnet C."/>
            <person name="Boukhgalter B."/>
            <person name="Brown A."/>
            <person name="Cahill P."/>
            <person name="Calixte N."/>
            <person name="Camarata J."/>
            <person name="Cheshatsang Y."/>
            <person name="Chu J."/>
            <person name="Citroen M."/>
            <person name="Collymore A."/>
            <person name="Cooke P."/>
            <person name="Dawoe T."/>
            <person name="Daza R."/>
            <person name="Decktor K."/>
            <person name="DeGray S."/>
            <person name="Dhargay N."/>
            <person name="Dooley K."/>
            <person name="Dooley K."/>
            <person name="Dorje P."/>
            <person name="Dorjee K."/>
            <person name="Dorris L."/>
            <person name="Duffey N."/>
            <person name="Dupes A."/>
            <person name="Egbiremolen O."/>
            <person name="Elong R."/>
            <person name="Falk J."/>
            <person name="Farina A."/>
            <person name="Faro S."/>
            <person name="Ferguson D."/>
            <person name="Ferreira P."/>
            <person name="Fisher S."/>
            <person name="FitzGerald M."/>
            <person name="Foley K."/>
            <person name="Foley C."/>
            <person name="Franke A."/>
            <person name="Friedrich D."/>
            <person name="Gage D."/>
            <person name="Garber M."/>
            <person name="Gearin G."/>
            <person name="Giannoukos G."/>
            <person name="Goode T."/>
            <person name="Goyette A."/>
            <person name="Graham J."/>
            <person name="Grandbois E."/>
            <person name="Gyaltsen K."/>
            <person name="Hafez N."/>
            <person name="Hagopian D."/>
            <person name="Hagos B."/>
            <person name="Hall J."/>
            <person name="Healy C."/>
            <person name="Hegarty R."/>
            <person name="Honan T."/>
            <person name="Horn A."/>
            <person name="Houde N."/>
            <person name="Hughes L."/>
            <person name="Hunnicutt L."/>
            <person name="Husby M."/>
            <person name="Jester B."/>
            <person name="Jones C."/>
            <person name="Kamat A."/>
            <person name="Kanga B."/>
            <person name="Kells C."/>
            <person name="Khazanovich D."/>
            <person name="Kieu A.C."/>
            <person name="Kisner P."/>
            <person name="Kumar M."/>
            <person name="Lance K."/>
            <person name="Landers T."/>
            <person name="Lara M."/>
            <person name="Lee W."/>
            <person name="Leger J.P."/>
            <person name="Lennon N."/>
            <person name="Leuper L."/>
            <person name="LeVine S."/>
            <person name="Liu J."/>
            <person name="Liu X."/>
            <person name="Lokyitsang Y."/>
            <person name="Lokyitsang T."/>
            <person name="Lui A."/>
            <person name="Macdonald J."/>
            <person name="Major J."/>
            <person name="Marabella R."/>
            <person name="Maru K."/>
            <person name="Matthews C."/>
            <person name="McDonough S."/>
            <person name="Mehta T."/>
            <person name="Meldrim J."/>
            <person name="Melnikov A."/>
            <person name="Meneus L."/>
            <person name="Mihalev A."/>
            <person name="Mihova T."/>
            <person name="Miller K."/>
            <person name="Mittelman R."/>
            <person name="Mlenga V."/>
            <person name="Mulrain L."/>
            <person name="Munson G."/>
            <person name="Navidi A."/>
            <person name="Naylor J."/>
            <person name="Nguyen T."/>
            <person name="Nguyen N."/>
            <person name="Nguyen C."/>
            <person name="Nguyen T."/>
            <person name="Nicol R."/>
            <person name="Norbu N."/>
            <person name="Norbu C."/>
            <person name="Novod N."/>
            <person name="Nyima T."/>
            <person name="Olandt P."/>
            <person name="O'Neill B."/>
            <person name="O'Neill K."/>
            <person name="Osman S."/>
            <person name="Oyono L."/>
            <person name="Patti C."/>
            <person name="Perrin D."/>
            <person name="Phunkhang P."/>
            <person name="Pierre F."/>
            <person name="Priest M."/>
            <person name="Rachupka A."/>
            <person name="Raghuraman S."/>
            <person name="Rameau R."/>
            <person name="Ray V."/>
            <person name="Raymond C."/>
            <person name="Rege F."/>
            <person name="Rise C."/>
            <person name="Rogers J."/>
            <person name="Rogov P."/>
            <person name="Sahalie J."/>
            <person name="Settipalli S."/>
            <person name="Sharpe T."/>
            <person name="Shea T."/>
            <person name="Sheehan M."/>
            <person name="Sherpa N."/>
            <person name="Shi J."/>
            <person name="Shih D."/>
            <person name="Sloan J."/>
            <person name="Smith C."/>
            <person name="Sparrow T."/>
            <person name="Stalker J."/>
            <person name="Stange-Thomann N."/>
            <person name="Stavropoulos S."/>
            <person name="Stone C."/>
            <person name="Stone S."/>
            <person name="Sykes S."/>
            <person name="Tchuinga P."/>
            <person name="Tenzing P."/>
            <person name="Tesfaye S."/>
            <person name="Thoulutsang D."/>
            <person name="Thoulutsang Y."/>
            <person name="Topham K."/>
            <person name="Topping I."/>
            <person name="Tsamla T."/>
            <person name="Vassiliev H."/>
            <person name="Venkataraman V."/>
            <person name="Vo A."/>
            <person name="Wangchuk T."/>
            <person name="Wangdi T."/>
            <person name="Weiand M."/>
            <person name="Wilkinson J."/>
            <person name="Wilson A."/>
            <person name="Yadav S."/>
            <person name="Yang S."/>
            <person name="Yang X."/>
            <person name="Young G."/>
            <person name="Yu Q."/>
            <person name="Zainoun J."/>
            <person name="Zembek L."/>
            <person name="Zimmer A."/>
            <person name="Lander E.S."/>
        </authorList>
    </citation>
    <scope>NUCLEOTIDE SEQUENCE [LARGE SCALE GENOMIC DNA]</scope>
    <source>
        <strain evidence="4">Boxer</strain>
    </source>
</reference>
<gene>
    <name evidence="4" type="primary">C6H16orf96</name>
</gene>
<dbReference type="OrthoDB" id="5981048at2759"/>
<evidence type="ECO:0000313" key="5">
    <source>
        <dbReference type="Ensembl" id="ENSCAFP00040022378.1"/>
    </source>
</evidence>
<feature type="region of interest" description="Disordered" evidence="2">
    <location>
        <begin position="267"/>
        <end position="392"/>
    </location>
</feature>
<name>A0A8C0SKF6_CANLF</name>
<protein>
    <recommendedName>
        <fullName evidence="3">DUF4795 domain-containing protein</fullName>
    </recommendedName>
</protein>
<feature type="domain" description="DUF4795" evidence="3">
    <location>
        <begin position="659"/>
        <end position="836"/>
    </location>
</feature>
<evidence type="ECO:0000256" key="1">
    <source>
        <dbReference type="SAM" id="Coils"/>
    </source>
</evidence>
<sequence length="1006" mass="109651">MSFSLTFSELVNIAIPQCGVVNFKALHLLLQGILEHIHMGELKKVLSGDEDFLQTSPTVFMPREADAQPILNPMKRLSDIFDHVVSRIDKMESQLATLQDLPTTSQLLEGSQGTGQPAQDLWHLIKLRKMVEGNEEATAKSMKTLQDLLTDIYALKITAETLRKDVDKLKEIFDKMNPERVNDLAEDLKGQNRKVTALQRDVVSLQSKILTIPKAEDMVLWSGLHEAMFTPVSEGGMMGRGAGTVWHYEVPEQLEEEESAQAILLGAEGPGQPQGLEPGSVPTRGPRPESVPALGPVLGPSLTPGFTLPPWPALGTGPVPGSGPVPAPRPAPGPAPAPELQPIPPRSWPPPRSLSRGSAWPFGGLGSLQPGPGASGPLPAKSQVFRAPPPATEFGSAWPRSLWPQSGQAEMNLLPAVLENEEEFLSHDMPVPWDRAPRAEAPNGAPAKTPWTALQRLKTTAGMAAAAATAYAATATSAARKAEAVAKAIIDAPATKLATVATAAAASGPLGVLADILGAGSSRGAFSFSEDTEIEDLQVFEDDLSSLYVAAGLPPESTLSQAMLAAQKALTPEDKKTAVRYSMGHIAQMPLRHDSLKEEFAQLSSNLQQRLTYLANLGASSKLGTTVDTLQEKIGSLQRSRMKEEELERIWGHQIEIIKDHHLVLDRAVEKLQIRLDDLKIVHAQIKNLEMHKVDKSELEQELKEKADRSTLASKASRADLETVATELNEMIQGMLFRVVTHEDDWKKALEQLSKDVSTKLVHSDLDHLKKDVDEIWKIVGKLLIEGLRFDPDSAAGFRKKLFEQVKCISCDRQVELMTGPQLITIRKSHLLSRLRPASANTYEYLQWQQLREQRRLQHLQDLGDQDRSLDPLRSQQDWGDGPSKDTNLKFNSYDLSTLYPYGDPEVLDYDTAEVDILGVDGILYKGRMSSQDGPRPLTSVEKELAGERCQGFLGAPVLGALALLGSRGNAGRAQSWPHPGLGGPDTESKGDCLIGSAGQRTKSPR</sequence>
<dbReference type="Proteomes" id="UP000694542">
    <property type="component" value="Chromosome 6"/>
</dbReference>